<dbReference type="Pfam" id="PF02704">
    <property type="entry name" value="GASA"/>
    <property type="match status" value="1"/>
</dbReference>
<organism evidence="3 4">
    <name type="scientific">Cuscuta australis</name>
    <dbReference type="NCBI Taxonomy" id="267555"/>
    <lineage>
        <taxon>Eukaryota</taxon>
        <taxon>Viridiplantae</taxon>
        <taxon>Streptophyta</taxon>
        <taxon>Embryophyta</taxon>
        <taxon>Tracheophyta</taxon>
        <taxon>Spermatophyta</taxon>
        <taxon>Magnoliopsida</taxon>
        <taxon>eudicotyledons</taxon>
        <taxon>Gunneridae</taxon>
        <taxon>Pentapetalae</taxon>
        <taxon>asterids</taxon>
        <taxon>lamiids</taxon>
        <taxon>Solanales</taxon>
        <taxon>Convolvulaceae</taxon>
        <taxon>Cuscuteae</taxon>
        <taxon>Cuscuta</taxon>
        <taxon>Cuscuta subgen. Grammica</taxon>
        <taxon>Cuscuta sect. Cleistogrammica</taxon>
    </lineage>
</organism>
<accession>A0A328DLF4</accession>
<comment type="similarity">
    <text evidence="1">Belongs to the GASA family.</text>
</comment>
<keyword evidence="2" id="KW-1133">Transmembrane helix</keyword>
<dbReference type="AlphaFoldDB" id="A0A328DLF4"/>
<protein>
    <recommendedName>
        <fullName evidence="5">Snakin-2</fullName>
    </recommendedName>
</protein>
<dbReference type="EMBL" id="NQVE01000122">
    <property type="protein sequence ID" value="RAL46522.1"/>
    <property type="molecule type" value="Genomic_DNA"/>
</dbReference>
<keyword evidence="2" id="KW-0472">Membrane</keyword>
<keyword evidence="4" id="KW-1185">Reference proteome</keyword>
<evidence type="ECO:0008006" key="5">
    <source>
        <dbReference type="Google" id="ProtNLM"/>
    </source>
</evidence>
<evidence type="ECO:0000256" key="2">
    <source>
        <dbReference type="SAM" id="Phobius"/>
    </source>
</evidence>
<comment type="caution">
    <text evidence="3">The sequence shown here is derived from an EMBL/GenBank/DDBJ whole genome shotgun (WGS) entry which is preliminary data.</text>
</comment>
<evidence type="ECO:0000313" key="3">
    <source>
        <dbReference type="EMBL" id="RAL46522.1"/>
    </source>
</evidence>
<gene>
    <name evidence="3" type="ORF">DM860_004801</name>
</gene>
<evidence type="ECO:0000313" key="4">
    <source>
        <dbReference type="Proteomes" id="UP000249390"/>
    </source>
</evidence>
<dbReference type="PANTHER" id="PTHR23201">
    <property type="entry name" value="EXTENSIN, PROLINE-RICH PROTEIN"/>
    <property type="match status" value="1"/>
</dbReference>
<dbReference type="PANTHER" id="PTHR23201:SF12">
    <property type="entry name" value="OS05G0432200 PROTEIN"/>
    <property type="match status" value="1"/>
</dbReference>
<feature type="transmembrane region" description="Helical" evidence="2">
    <location>
        <begin position="28"/>
        <end position="47"/>
    </location>
</feature>
<dbReference type="Proteomes" id="UP000249390">
    <property type="component" value="Unassembled WGS sequence"/>
</dbReference>
<sequence length="135" mass="14443">MATGCDIYLISLIIASAHQPNMAYSPPLLQPLLALPSFILILFLARFSNAQNHDHYLQVDMTNIPPASSPVSPAIDCDGACGVRCGKSKRPNLCKRACGSCCATCHCVPPGTSGNYESCPCYSTLTTHNNVRKCP</sequence>
<dbReference type="InterPro" id="IPR003854">
    <property type="entry name" value="GASA"/>
</dbReference>
<evidence type="ECO:0000256" key="1">
    <source>
        <dbReference type="ARBA" id="ARBA00010582"/>
    </source>
</evidence>
<name>A0A328DLF4_9ASTE</name>
<keyword evidence="2" id="KW-0812">Transmembrane</keyword>
<proteinExistence type="inferred from homology"/>
<reference evidence="3 4" key="1">
    <citation type="submission" date="2018-06" db="EMBL/GenBank/DDBJ databases">
        <title>The Genome of Cuscuta australis (Dodder) Provides Insight into the Evolution of Plant Parasitism.</title>
        <authorList>
            <person name="Liu H."/>
        </authorList>
    </citation>
    <scope>NUCLEOTIDE SEQUENCE [LARGE SCALE GENOMIC DNA]</scope>
    <source>
        <strain evidence="4">cv. Yunnan</strain>
        <tissue evidence="3">Vines</tissue>
    </source>
</reference>